<gene>
    <name evidence="1" type="ORF">Amon02_000568900</name>
</gene>
<dbReference type="Proteomes" id="UP001165064">
    <property type="component" value="Unassembled WGS sequence"/>
</dbReference>
<sequence>MEFKTLFEVYKKWHSKINTIDQEKMYYLGQFSIDSGNYINRSLVLAPVFENLFKYAVRNKIETLPELVDTFLQTGATSKSAHLLPQLSEIVWQLSIDQSGDHAVAPSRYNSTSQSKAIRAINQIVQSNPACEVDVTTILGVSNMSFFTNFKKSFRFFQEARKRFDRWQLESFDIDGFERVLYSSSSGGSGSATGSKGVNELVVTRRDFNLRLLCNSILLLSVKPHREDFIFRYLYKVLQNLEDEIFVKYPEIWRFVLIKLNYHNLLNDDSCRVLFNLYFTKCEPQSKFDPLVLDLLLTNVNSFEILFEITGKSEMAGFDDVTLSKYISKLYKLSKTLRIEQASSSDENATASNTNRPVDAPRVSTPADSKNFADFMLSDLMQSDRNENKHFVKFTKRSEFRYPGFANAVDLARHLYISSSFKSSKLNSSFLLGEAIVEPQLVATIFNDMNKFTKATPTAISALFVAALRLKELGLHDETVFEMPDGEQVEAIDYATREFDEYVCQALGDDTFGKVYPTDTLLSLYIKSLGEFKKRGLTYGLLQRLVDLRYNFKLELFQQYLKIVPGTDRLELINCLNEYHQRFEKLRQCKSEFELTSVKRSMQAVYATGEFSEFVANLEVNWDVVRTWNWPGKP</sequence>
<name>A0ACB5T6R7_AMBMO</name>
<evidence type="ECO:0000313" key="2">
    <source>
        <dbReference type="Proteomes" id="UP001165064"/>
    </source>
</evidence>
<proteinExistence type="predicted"/>
<evidence type="ECO:0000313" key="1">
    <source>
        <dbReference type="EMBL" id="GME82681.1"/>
    </source>
</evidence>
<accession>A0ACB5T6R7</accession>
<protein>
    <submittedName>
        <fullName evidence="1">Unnamed protein product</fullName>
    </submittedName>
</protein>
<dbReference type="EMBL" id="BSXS01004273">
    <property type="protein sequence ID" value="GME82681.1"/>
    <property type="molecule type" value="Genomic_DNA"/>
</dbReference>
<organism evidence="1 2">
    <name type="scientific">Ambrosiozyma monospora</name>
    <name type="common">Yeast</name>
    <name type="synonym">Endomycopsis monosporus</name>
    <dbReference type="NCBI Taxonomy" id="43982"/>
    <lineage>
        <taxon>Eukaryota</taxon>
        <taxon>Fungi</taxon>
        <taxon>Dikarya</taxon>
        <taxon>Ascomycota</taxon>
        <taxon>Saccharomycotina</taxon>
        <taxon>Pichiomycetes</taxon>
        <taxon>Pichiales</taxon>
        <taxon>Pichiaceae</taxon>
        <taxon>Ambrosiozyma</taxon>
    </lineage>
</organism>
<keyword evidence="2" id="KW-1185">Reference proteome</keyword>
<comment type="caution">
    <text evidence="1">The sequence shown here is derived from an EMBL/GenBank/DDBJ whole genome shotgun (WGS) entry which is preliminary data.</text>
</comment>
<reference evidence="1" key="1">
    <citation type="submission" date="2023-04" db="EMBL/GenBank/DDBJ databases">
        <title>Ambrosiozyma monospora NBRC 10751.</title>
        <authorList>
            <person name="Ichikawa N."/>
            <person name="Sato H."/>
            <person name="Tonouchi N."/>
        </authorList>
    </citation>
    <scope>NUCLEOTIDE SEQUENCE</scope>
    <source>
        <strain evidence="1">NBRC 10751</strain>
    </source>
</reference>